<dbReference type="Proteomes" id="UP000265882">
    <property type="component" value="Unassembled WGS sequence"/>
</dbReference>
<dbReference type="EMBL" id="QZKU01000083">
    <property type="protein sequence ID" value="RJP19909.1"/>
    <property type="molecule type" value="Genomic_DNA"/>
</dbReference>
<proteinExistence type="predicted"/>
<sequence length="105" mass="12128">MPLDKEIITEGTAEEKKHHLLETIVEMIAVKVDELIESGGIESEPKLRGRRKGGSSRRKRILPSIVNQDAAPISREEIQDFINIDLHLIDSKDYFDKMFRKKRKT</sequence>
<reference evidence="1 2" key="1">
    <citation type="journal article" date="2017" name="ISME J.">
        <title>Energy and carbon metabolisms in a deep terrestrial subsurface fluid microbial community.</title>
        <authorList>
            <person name="Momper L."/>
            <person name="Jungbluth S.P."/>
            <person name="Lee M.D."/>
            <person name="Amend J.P."/>
        </authorList>
    </citation>
    <scope>NUCLEOTIDE SEQUENCE [LARGE SCALE GENOMIC DNA]</scope>
    <source>
        <strain evidence="1">SURF_5</strain>
    </source>
</reference>
<dbReference type="AlphaFoldDB" id="A0A3A4NLF7"/>
<comment type="caution">
    <text evidence="1">The sequence shown here is derived from an EMBL/GenBank/DDBJ whole genome shotgun (WGS) entry which is preliminary data.</text>
</comment>
<evidence type="ECO:0000313" key="1">
    <source>
        <dbReference type="EMBL" id="RJP19909.1"/>
    </source>
</evidence>
<protein>
    <submittedName>
        <fullName evidence="1">Uncharacterized protein</fullName>
    </submittedName>
</protein>
<accession>A0A3A4NLF7</accession>
<gene>
    <name evidence="1" type="ORF">C4520_11965</name>
</gene>
<name>A0A3A4NLF7_ABYX5</name>
<evidence type="ECO:0000313" key="2">
    <source>
        <dbReference type="Proteomes" id="UP000265882"/>
    </source>
</evidence>
<organism evidence="1 2">
    <name type="scientific">Abyssobacteria bacterium (strain SURF_5)</name>
    <dbReference type="NCBI Taxonomy" id="2093360"/>
    <lineage>
        <taxon>Bacteria</taxon>
        <taxon>Pseudomonadati</taxon>
        <taxon>Candidatus Hydrogenedentota</taxon>
        <taxon>Candidatus Abyssobacteria</taxon>
    </lineage>
</organism>